<dbReference type="EMBL" id="JASPKY010000555">
    <property type="protein sequence ID" value="KAK9693038.1"/>
    <property type="molecule type" value="Genomic_DNA"/>
</dbReference>
<reference evidence="2 3" key="1">
    <citation type="journal article" date="2024" name="BMC Genomics">
        <title>De novo assembly and annotation of Popillia japonica's genome with initial clues to its potential as an invasive pest.</title>
        <authorList>
            <person name="Cucini C."/>
            <person name="Boschi S."/>
            <person name="Funari R."/>
            <person name="Cardaioli E."/>
            <person name="Iannotti N."/>
            <person name="Marturano G."/>
            <person name="Paoli F."/>
            <person name="Bruttini M."/>
            <person name="Carapelli A."/>
            <person name="Frati F."/>
            <person name="Nardi F."/>
        </authorList>
    </citation>
    <scope>NUCLEOTIDE SEQUENCE [LARGE SCALE GENOMIC DNA]</scope>
    <source>
        <strain evidence="2">DMR45628</strain>
    </source>
</reference>
<comment type="caution">
    <text evidence="2">The sequence shown here is derived from an EMBL/GenBank/DDBJ whole genome shotgun (WGS) entry which is preliminary data.</text>
</comment>
<feature type="region of interest" description="Disordered" evidence="1">
    <location>
        <begin position="30"/>
        <end position="57"/>
    </location>
</feature>
<evidence type="ECO:0000256" key="1">
    <source>
        <dbReference type="SAM" id="MobiDB-lite"/>
    </source>
</evidence>
<feature type="compositionally biased region" description="Low complexity" evidence="1">
    <location>
        <begin position="42"/>
        <end position="57"/>
    </location>
</feature>
<dbReference type="AlphaFoldDB" id="A0AAW1ITB8"/>
<organism evidence="2 3">
    <name type="scientific">Popillia japonica</name>
    <name type="common">Japanese beetle</name>
    <dbReference type="NCBI Taxonomy" id="7064"/>
    <lineage>
        <taxon>Eukaryota</taxon>
        <taxon>Metazoa</taxon>
        <taxon>Ecdysozoa</taxon>
        <taxon>Arthropoda</taxon>
        <taxon>Hexapoda</taxon>
        <taxon>Insecta</taxon>
        <taxon>Pterygota</taxon>
        <taxon>Neoptera</taxon>
        <taxon>Endopterygota</taxon>
        <taxon>Coleoptera</taxon>
        <taxon>Polyphaga</taxon>
        <taxon>Scarabaeiformia</taxon>
        <taxon>Scarabaeidae</taxon>
        <taxon>Rutelinae</taxon>
        <taxon>Popillia</taxon>
    </lineage>
</organism>
<protein>
    <submittedName>
        <fullName evidence="2">Uncharacterized protein</fullName>
    </submittedName>
</protein>
<proteinExistence type="predicted"/>
<gene>
    <name evidence="2" type="ORF">QE152_g34477</name>
</gene>
<sequence length="158" mass="17930">MRCGRNLLRAFLECYKATGIIPEELPALVSKKKKRSKHHTSRSTTRNSSRRPNTTRTPACIHFTDLNINYDSEFSAEEYPYSSRYYPSPTRISEKLPVQERYIKKIGGGGVIAKGSAIGSPPPTTYIVMPEPSLSIIDFNIITRRDLEEACKRNKHIV</sequence>
<evidence type="ECO:0000313" key="2">
    <source>
        <dbReference type="EMBL" id="KAK9693038.1"/>
    </source>
</evidence>
<feature type="compositionally biased region" description="Basic residues" evidence="1">
    <location>
        <begin position="30"/>
        <end position="41"/>
    </location>
</feature>
<keyword evidence="3" id="KW-1185">Reference proteome</keyword>
<name>A0AAW1ITB8_POPJA</name>
<evidence type="ECO:0000313" key="3">
    <source>
        <dbReference type="Proteomes" id="UP001458880"/>
    </source>
</evidence>
<accession>A0AAW1ITB8</accession>
<dbReference type="Proteomes" id="UP001458880">
    <property type="component" value="Unassembled WGS sequence"/>
</dbReference>